<feature type="compositionally biased region" description="Polar residues" evidence="1">
    <location>
        <begin position="343"/>
        <end position="352"/>
    </location>
</feature>
<dbReference type="Proteomes" id="UP000198372">
    <property type="component" value="Unassembled WGS sequence"/>
</dbReference>
<feature type="region of interest" description="Disordered" evidence="1">
    <location>
        <begin position="327"/>
        <end position="394"/>
    </location>
</feature>
<accession>A0A238FIT0</accession>
<gene>
    <name evidence="2" type="ORF">BQ2448_4755</name>
</gene>
<organism evidence="2 3">
    <name type="scientific">Microbotryum intermedium</name>
    <dbReference type="NCBI Taxonomy" id="269621"/>
    <lineage>
        <taxon>Eukaryota</taxon>
        <taxon>Fungi</taxon>
        <taxon>Dikarya</taxon>
        <taxon>Basidiomycota</taxon>
        <taxon>Pucciniomycotina</taxon>
        <taxon>Microbotryomycetes</taxon>
        <taxon>Microbotryales</taxon>
        <taxon>Microbotryaceae</taxon>
        <taxon>Microbotryum</taxon>
    </lineage>
</organism>
<dbReference type="AlphaFoldDB" id="A0A238FIT0"/>
<feature type="compositionally biased region" description="Polar residues" evidence="1">
    <location>
        <begin position="557"/>
        <end position="578"/>
    </location>
</feature>
<feature type="compositionally biased region" description="Polar residues" evidence="1">
    <location>
        <begin position="508"/>
        <end position="519"/>
    </location>
</feature>
<reference evidence="3" key="1">
    <citation type="submission" date="2016-09" db="EMBL/GenBank/DDBJ databases">
        <authorList>
            <person name="Jeantristanb JTB J.-T."/>
            <person name="Ricardo R."/>
        </authorList>
    </citation>
    <scope>NUCLEOTIDE SEQUENCE [LARGE SCALE GENOMIC DNA]</scope>
</reference>
<keyword evidence="3" id="KW-1185">Reference proteome</keyword>
<evidence type="ECO:0000313" key="3">
    <source>
        <dbReference type="Proteomes" id="UP000198372"/>
    </source>
</evidence>
<name>A0A238FIT0_9BASI</name>
<dbReference type="EMBL" id="FMSP01000008">
    <property type="protein sequence ID" value="SCV72061.1"/>
    <property type="molecule type" value="Genomic_DNA"/>
</dbReference>
<protein>
    <submittedName>
        <fullName evidence="2">BQ2448_4755 protein</fullName>
    </submittedName>
</protein>
<dbReference type="OrthoDB" id="2536756at2759"/>
<sequence length="578" mass="64153">MGARESPIKAWIAKDSIEYSHQYDFHLGATIDRQRKLQLIETSGLDTGIDTQNLWATMTDSDLWIHVAIPLDVVRTFNDDSAEAFTALKEHIFTVTSYEYAYSSPIKYNLTAKRFEAMSPRLVLRVLEFRHFGPYRGLTSRHADRTVRDYRSDKSGHPDLHRWIERLELRNNENAQVSNQAQLLRQANTGQASLEVLPELYPHPNTRVSLGSHSGVDAAQVRVGGQRAPVQVKEQPLMNGYQRAVDWSLPQYSGPNVWSPRDRTKAESSKITAPASAATIVDQTPVASTSKLSITAPVVRATSIPAPAALTRPDSIRAPITVVEPIPTPIAHSSPKLPKQERSNQLTISPSLTKWIPSEDMVESSPPTHRKRRRSSSPSNVGEVGSSAATMGNRAMDVDELKLSEHERDVTALLTSSAMSSRSFARSVEEGEISSRPSSISPEEVIKVSTAIKVKDEPLDLLYFEQDQRHPRYLAQQRETQRRDDIPSRRFLPPRPSESGEGEESTSDLSFSAFRSSQMPRPGQMPTATFEPPTPQEGEGDSTQMSAIQPLEIVTQVEGQPNAGQGQGRWSSFAPTHP</sequence>
<evidence type="ECO:0000256" key="1">
    <source>
        <dbReference type="SAM" id="MobiDB-lite"/>
    </source>
</evidence>
<evidence type="ECO:0000313" key="2">
    <source>
        <dbReference type="EMBL" id="SCV72061.1"/>
    </source>
</evidence>
<proteinExistence type="predicted"/>
<feature type="compositionally biased region" description="Basic and acidic residues" evidence="1">
    <location>
        <begin position="479"/>
        <end position="488"/>
    </location>
</feature>
<feature type="region of interest" description="Disordered" evidence="1">
    <location>
        <begin position="472"/>
        <end position="578"/>
    </location>
</feature>